<dbReference type="EMBL" id="JAQOSP010000116">
    <property type="protein sequence ID" value="MDJ1171457.1"/>
    <property type="molecule type" value="Genomic_DNA"/>
</dbReference>
<evidence type="ECO:0000256" key="1">
    <source>
        <dbReference type="SAM" id="MobiDB-lite"/>
    </source>
</evidence>
<sequence length="193" mass="21989">MVNSPATSYQILSDRSQYKPCRINVPDLDHAIAAIRVNERYYSLFQVFTDSKRAETIAQRLSKRGDEVIITPTPKGSAVWVEEAQGSPVSRSEKKSEKTQTPANPPEPPYKILNDPEVYQLGYIKVPDLNDDLEALQFDNQYYSLFKTFSDIHQASEIALRLAQKGDKIIIIPNSPEYTLWILEPDAQWLSSR</sequence>
<feature type="region of interest" description="Disordered" evidence="1">
    <location>
        <begin position="81"/>
        <end position="111"/>
    </location>
</feature>
<dbReference type="Proteomes" id="UP001235303">
    <property type="component" value="Unassembled WGS sequence"/>
</dbReference>
<organism evidence="2 3">
    <name type="scientific">Roseofilum acuticapitatum BLCC-M154</name>
    <dbReference type="NCBI Taxonomy" id="3022444"/>
    <lineage>
        <taxon>Bacteria</taxon>
        <taxon>Bacillati</taxon>
        <taxon>Cyanobacteriota</taxon>
        <taxon>Cyanophyceae</taxon>
        <taxon>Desertifilales</taxon>
        <taxon>Desertifilaceae</taxon>
        <taxon>Roseofilum</taxon>
        <taxon>Roseofilum acuticapitatum</taxon>
    </lineage>
</organism>
<gene>
    <name evidence="2" type="ORF">PMG71_18660</name>
</gene>
<evidence type="ECO:0000313" key="3">
    <source>
        <dbReference type="Proteomes" id="UP001235303"/>
    </source>
</evidence>
<evidence type="ECO:0008006" key="4">
    <source>
        <dbReference type="Google" id="ProtNLM"/>
    </source>
</evidence>
<name>A0ABT7AXZ6_9CYAN</name>
<reference evidence="2 3" key="1">
    <citation type="submission" date="2023-01" db="EMBL/GenBank/DDBJ databases">
        <title>Novel diversity within Roseofilum (Cyanobacteria; Desertifilaceae) from marine benthic mats with descriptions of four novel species.</title>
        <authorList>
            <person name="Wang Y."/>
            <person name="Berthold D.E."/>
            <person name="Hu J."/>
            <person name="Lefler F.W."/>
            <person name="Laughinghouse H.D. IV."/>
        </authorList>
    </citation>
    <scope>NUCLEOTIDE SEQUENCE [LARGE SCALE GENOMIC DNA]</scope>
    <source>
        <strain evidence="2 3">BLCC-M154</strain>
    </source>
</reference>
<keyword evidence="3" id="KW-1185">Reference proteome</keyword>
<proteinExistence type="predicted"/>
<comment type="caution">
    <text evidence="2">The sequence shown here is derived from an EMBL/GenBank/DDBJ whole genome shotgun (WGS) entry which is preliminary data.</text>
</comment>
<protein>
    <recommendedName>
        <fullName evidence="4">SPOR domain-containing protein</fullName>
    </recommendedName>
</protein>
<dbReference type="RefSeq" id="WP_283755210.1">
    <property type="nucleotide sequence ID" value="NZ_JAQOSP010000116.1"/>
</dbReference>
<evidence type="ECO:0000313" key="2">
    <source>
        <dbReference type="EMBL" id="MDJ1171457.1"/>
    </source>
</evidence>
<accession>A0ABT7AXZ6</accession>